<dbReference type="Pfam" id="PF00788">
    <property type="entry name" value="RA"/>
    <property type="match status" value="1"/>
</dbReference>
<evidence type="ECO:0000256" key="2">
    <source>
        <dbReference type="ARBA" id="ARBA00022833"/>
    </source>
</evidence>
<dbReference type="GO" id="GO:0007165">
    <property type="term" value="P:signal transduction"/>
    <property type="evidence" value="ECO:0007669"/>
    <property type="project" value="InterPro"/>
</dbReference>
<keyword evidence="2 4" id="KW-0862">Zinc</keyword>
<dbReference type="Gene3D" id="2.10.110.10">
    <property type="entry name" value="Cysteine Rich Protein"/>
    <property type="match status" value="1"/>
</dbReference>
<dbReference type="SMART" id="SM00314">
    <property type="entry name" value="RA"/>
    <property type="match status" value="1"/>
</dbReference>
<dbReference type="CDD" id="cd01784">
    <property type="entry name" value="RA_RASSF2_like"/>
    <property type="match status" value="1"/>
</dbReference>
<dbReference type="PROSITE" id="PS50023">
    <property type="entry name" value="LIM_DOMAIN_2"/>
    <property type="match status" value="1"/>
</dbReference>
<dbReference type="InterPro" id="IPR033614">
    <property type="entry name" value="RASSF1-6"/>
</dbReference>
<keyword evidence="3 4" id="KW-0440">LIM domain</keyword>
<dbReference type="InterPro" id="IPR029071">
    <property type="entry name" value="Ubiquitin-like_domsf"/>
</dbReference>
<accession>A0AAR5PIN1</accession>
<dbReference type="AlphaFoldDB" id="A0AAR5PIN1"/>
<protein>
    <recommendedName>
        <fullName evidence="10">LIM zinc-binding domain-containing protein</fullName>
    </recommendedName>
</protein>
<dbReference type="SUPFAM" id="SSF54236">
    <property type="entry name" value="Ubiquitin-like"/>
    <property type="match status" value="1"/>
</dbReference>
<feature type="domain" description="LIM zinc-binding" evidence="6">
    <location>
        <begin position="2"/>
        <end position="63"/>
    </location>
</feature>
<evidence type="ECO:0000259" key="6">
    <source>
        <dbReference type="PROSITE" id="PS50023"/>
    </source>
</evidence>
<evidence type="ECO:0000313" key="8">
    <source>
        <dbReference type="EnsemblMetazoa" id="XP_019760903.1"/>
    </source>
</evidence>
<feature type="region of interest" description="Disordered" evidence="5">
    <location>
        <begin position="220"/>
        <end position="243"/>
    </location>
</feature>
<dbReference type="CDD" id="cd21886">
    <property type="entry name" value="SARAH_RASSF2-like"/>
    <property type="match status" value="1"/>
</dbReference>
<feature type="region of interest" description="Disordered" evidence="5">
    <location>
        <begin position="274"/>
        <end position="316"/>
    </location>
</feature>
<feature type="domain" description="Ras-associating" evidence="7">
    <location>
        <begin position="439"/>
        <end position="527"/>
    </location>
</feature>
<keyword evidence="1 4" id="KW-0479">Metal-binding</keyword>
<evidence type="ECO:0000259" key="7">
    <source>
        <dbReference type="PROSITE" id="PS50200"/>
    </source>
</evidence>
<evidence type="ECO:0000256" key="3">
    <source>
        <dbReference type="ARBA" id="ARBA00023038"/>
    </source>
</evidence>
<dbReference type="FunFam" id="3.10.20.90:FF:000278">
    <property type="entry name" value="serine-rich adhesin for platelets"/>
    <property type="match status" value="1"/>
</dbReference>
<reference evidence="9" key="1">
    <citation type="journal article" date="2013" name="Genome Biol.">
        <title>Draft genome of the mountain pine beetle, Dendroctonus ponderosae Hopkins, a major forest pest.</title>
        <authorList>
            <person name="Keeling C.I."/>
            <person name="Yuen M.M."/>
            <person name="Liao N.Y."/>
            <person name="Docking T.R."/>
            <person name="Chan S.K."/>
            <person name="Taylor G.A."/>
            <person name="Palmquist D.L."/>
            <person name="Jackman S.D."/>
            <person name="Nguyen A."/>
            <person name="Li M."/>
            <person name="Henderson H."/>
            <person name="Janes J.K."/>
            <person name="Zhao Y."/>
            <person name="Pandoh P."/>
            <person name="Moore R."/>
            <person name="Sperling F.A."/>
            <person name="Huber D.P."/>
            <person name="Birol I."/>
            <person name="Jones S.J."/>
            <person name="Bohlmann J."/>
        </authorList>
    </citation>
    <scope>NUCLEOTIDE SEQUENCE</scope>
</reference>
<dbReference type="GO" id="GO:0046872">
    <property type="term" value="F:metal ion binding"/>
    <property type="evidence" value="ECO:0007669"/>
    <property type="project" value="UniProtKB-KW"/>
</dbReference>
<dbReference type="PANTHER" id="PTHR22738">
    <property type="entry name" value="RASSF"/>
    <property type="match status" value="1"/>
</dbReference>
<organism evidence="8 9">
    <name type="scientific">Dendroctonus ponderosae</name>
    <name type="common">Mountain pine beetle</name>
    <dbReference type="NCBI Taxonomy" id="77166"/>
    <lineage>
        <taxon>Eukaryota</taxon>
        <taxon>Metazoa</taxon>
        <taxon>Ecdysozoa</taxon>
        <taxon>Arthropoda</taxon>
        <taxon>Hexapoda</taxon>
        <taxon>Insecta</taxon>
        <taxon>Pterygota</taxon>
        <taxon>Neoptera</taxon>
        <taxon>Endopterygota</taxon>
        <taxon>Coleoptera</taxon>
        <taxon>Polyphaga</taxon>
        <taxon>Cucujiformia</taxon>
        <taxon>Curculionidae</taxon>
        <taxon>Scolytinae</taxon>
        <taxon>Dendroctonus</taxon>
    </lineage>
</organism>
<dbReference type="EnsemblMetazoa" id="XM_019905344.1">
    <property type="protein sequence ID" value="XP_019760903.1"/>
    <property type="gene ID" value="LOC109538200"/>
</dbReference>
<dbReference type="PANTHER" id="PTHR22738:SF15">
    <property type="entry name" value="LD40758P"/>
    <property type="match status" value="1"/>
</dbReference>
<keyword evidence="9" id="KW-1185">Reference proteome</keyword>
<dbReference type="CDD" id="cd09401">
    <property type="entry name" value="LIM_TLP_like"/>
    <property type="match status" value="1"/>
</dbReference>
<feature type="compositionally biased region" description="Polar residues" evidence="5">
    <location>
        <begin position="300"/>
        <end position="316"/>
    </location>
</feature>
<evidence type="ECO:0000313" key="9">
    <source>
        <dbReference type="Proteomes" id="UP000019118"/>
    </source>
</evidence>
<dbReference type="Proteomes" id="UP000019118">
    <property type="component" value="Unassembled WGS sequence"/>
</dbReference>
<dbReference type="PROSITE" id="PS00478">
    <property type="entry name" value="LIM_DOMAIN_1"/>
    <property type="match status" value="1"/>
</dbReference>
<dbReference type="PROSITE" id="PS50200">
    <property type="entry name" value="RA"/>
    <property type="match status" value="1"/>
</dbReference>
<evidence type="ECO:0000256" key="5">
    <source>
        <dbReference type="SAM" id="MobiDB-lite"/>
    </source>
</evidence>
<sequence length="586" mass="66541">MWKCHKCQKPVYFAERKHSLGYNWHPECLRCEECGKRLNPGQHAEHKGVPYCHVPCYGALFGPQLFGHGTRVESHTSFGKKESPKLGNKPILPRSTLESKIKVYNQFYEGKSGEIRSREVNGRFILEGSLRIHWGVQGVIHLKENDDQRTVVTVRNRNSCRVSSSPEYDTDEDIQSISRDTSFNDISTCSNTTTFYQILLKVLLHIFCIIQIAGIESGSDSIESSISDNNPSSPRNAMSKSVTLPSKLDVKNMEWDELDDLLQVERKVDEGEKLYQTMPKLPPSQFSIESDSTSSKSDTPEQVKNNSTAETVTITEDSSTLRAPLINGVTSDNSISEDQIPLLTNAFSKDDTYMGRPQSKHLLSMSGPDCLERLRDAQSPEFDRMSVTSADVTTVSEQNEEVVLRRPQKTGSTAIRRRPGKRLSRSKVKRRCSINGHFYDRETSIFTPPHGSQMSVWVTSMVNTQEIIKLMLEKYKVESDWNNFALFIVRDSGEQRRLKDDEYPLLARVLLGPHEDVAKLFLMDGHTTPEVSSEVAQFLNLSVTECRAILNQYYYQEEKEVAKIKERYCEMKRRIAFAASPGLITN</sequence>
<feature type="compositionally biased region" description="Low complexity" evidence="5">
    <location>
        <begin position="220"/>
        <end position="234"/>
    </location>
</feature>
<dbReference type="SUPFAM" id="SSF57716">
    <property type="entry name" value="Glucocorticoid receptor-like (DNA-binding domain)"/>
    <property type="match status" value="2"/>
</dbReference>
<evidence type="ECO:0000256" key="1">
    <source>
        <dbReference type="ARBA" id="ARBA00022723"/>
    </source>
</evidence>
<dbReference type="Gene3D" id="3.10.20.90">
    <property type="entry name" value="Phosphatidylinositol 3-kinase Catalytic Subunit, Chain A, domain 1"/>
    <property type="match status" value="1"/>
</dbReference>
<dbReference type="FunFam" id="2.10.110.10:FF:000104">
    <property type="entry name" value="Ras association domain-containing protein 2"/>
    <property type="match status" value="1"/>
</dbReference>
<evidence type="ECO:0000256" key="4">
    <source>
        <dbReference type="PROSITE-ProRule" id="PRU00125"/>
    </source>
</evidence>
<name>A0AAR5PIN1_DENPD</name>
<proteinExistence type="predicted"/>
<dbReference type="InterPro" id="IPR001781">
    <property type="entry name" value="Znf_LIM"/>
</dbReference>
<reference evidence="8" key="2">
    <citation type="submission" date="2024-08" db="UniProtKB">
        <authorList>
            <consortium name="EnsemblMetazoa"/>
        </authorList>
    </citation>
    <scope>IDENTIFICATION</scope>
</reference>
<dbReference type="Pfam" id="PF00412">
    <property type="entry name" value="LIM"/>
    <property type="match status" value="1"/>
</dbReference>
<evidence type="ECO:0008006" key="10">
    <source>
        <dbReference type="Google" id="ProtNLM"/>
    </source>
</evidence>
<dbReference type="SMART" id="SM00132">
    <property type="entry name" value="LIM"/>
    <property type="match status" value="1"/>
</dbReference>
<dbReference type="InterPro" id="IPR000159">
    <property type="entry name" value="RA_dom"/>
</dbReference>